<reference evidence="1 2" key="1">
    <citation type="submission" date="2022-01" db="EMBL/GenBank/DDBJ databases">
        <title>A chromosome-scale genome assembly of the false clownfish, Amphiprion ocellaris.</title>
        <authorList>
            <person name="Ryu T."/>
        </authorList>
    </citation>
    <scope>NUCLEOTIDE SEQUENCE [LARGE SCALE GENOMIC DNA]</scope>
</reference>
<dbReference type="InterPro" id="IPR027963">
    <property type="entry name" value="MEIOC"/>
</dbReference>
<dbReference type="RefSeq" id="XP_035809544.1">
    <property type="nucleotide sequence ID" value="XM_035953651.2"/>
</dbReference>
<dbReference type="PANTHER" id="PTHR33861:SF4">
    <property type="entry name" value="MEIOSIS-SPECIFIC COILED-COIL DOMAIN-CONTAINING PROTEIN MEIOC"/>
    <property type="match status" value="1"/>
</dbReference>
<dbReference type="KEGG" id="aoce:111576413"/>
<dbReference type="Pfam" id="PF15189">
    <property type="entry name" value="MEIOC"/>
    <property type="match status" value="1"/>
</dbReference>
<dbReference type="GO" id="GO:0007141">
    <property type="term" value="P:male meiosis I"/>
    <property type="evidence" value="ECO:0007669"/>
    <property type="project" value="TreeGrafter"/>
</dbReference>
<dbReference type="Ensembl" id="ENSAOCT00000064360.1">
    <property type="protein sequence ID" value="ENSAOCP00000051374.1"/>
    <property type="gene ID" value="ENSAOCG00000025286.1"/>
</dbReference>
<reference evidence="1" key="3">
    <citation type="submission" date="2025-09" db="UniProtKB">
        <authorList>
            <consortium name="Ensembl"/>
        </authorList>
    </citation>
    <scope>IDENTIFICATION</scope>
</reference>
<reference evidence="1" key="2">
    <citation type="submission" date="2025-08" db="UniProtKB">
        <authorList>
            <consortium name="Ensembl"/>
        </authorList>
    </citation>
    <scope>IDENTIFICATION</scope>
</reference>
<proteinExistence type="predicted"/>
<evidence type="ECO:0000313" key="2">
    <source>
        <dbReference type="Proteomes" id="UP001501940"/>
    </source>
</evidence>
<evidence type="ECO:0000313" key="1">
    <source>
        <dbReference type="Ensembl" id="ENSAOCP00000051374.1"/>
    </source>
</evidence>
<sequence>MAFDRHQNTLANSLFHTYQRQAGVNVSGANSNSMALPFVSVADASRQEQDTTSFAAWSCNTQDDPCELTSCSQSSIKSRKPDNADCDEETDLQGLVSNILDEADSQRSYFSQGSLPTCSPIWSPKTLREELLQYFQSEGNTQHNPSFPNQVSHETFSKTQQAPVDKDVEELSQQSNGFAINQEWLFNLPNGDSYCRPPQKLPPALPLPSAGSTYPSQIQPVSMSAYNDREVGQPMNNFLNLSDIFRPQNEMSSTSFDPFYEDHLIQSGIKPTCNEQYVPEDINQLVSSFQSFMADSVRRGDFPNMHKQALGMHIEDSLVEEWKTTSPVMSTQSTPAMQIPKQLVGEFGTVQRERNEGARKQTFKHDAFQGLPDFTPQNPEGFQQSKQFSATLNFPNQYQNKMTTHRENINVSMNQYLNHHIQQSQIQNNIKPQMQKEKKRMHMSGLQGELFSRRPQTSAHMREGDKQHFSQSPYFDFQGSMQSQRFDGENSMFSGGNVQQVMPFMYPVNDLRRQSSMSINTNVSSQSTLPYGCGVPGANVGDVMSANESPVFKSYIGDIRTRRGESTHRVPASAMMTSVMTNQGGPVIQPCFYLDECYEQWRCLEKERKKIEAILNKTFFGKRPAAVTNINLPKTPPNPTRIDHLIVNQTREQAKVESLLERMECLCSTPLHSNIHTALKRHHMAIYITQARCMEDTANMTKHQRQKPHFTEDRDTLLMIISLKDLATTTRKLRTALWCALRMTLPKPVKVQDHHVNKEDTCSEKCFSPFEICSFKL</sequence>
<dbReference type="PANTHER" id="PTHR33861">
    <property type="entry name" value="PROTEIN CBG18333"/>
    <property type="match status" value="1"/>
</dbReference>
<dbReference type="GO" id="GO:0005737">
    <property type="term" value="C:cytoplasm"/>
    <property type="evidence" value="ECO:0007669"/>
    <property type="project" value="TreeGrafter"/>
</dbReference>
<dbReference type="AlphaFoldDB" id="A0AAQ5YEW2"/>
<accession>A0AAQ5YEW2</accession>
<dbReference type="CTD" id="100538154"/>
<dbReference type="Proteomes" id="UP001501940">
    <property type="component" value="Chromosome 19"/>
</dbReference>
<protein>
    <recommendedName>
        <fullName evidence="3">Meiosis specific with coiled-coil domain</fullName>
    </recommendedName>
</protein>
<dbReference type="GeneTree" id="ENSGT00940000168031"/>
<dbReference type="GO" id="GO:0007144">
    <property type="term" value="P:female meiosis I"/>
    <property type="evidence" value="ECO:0007669"/>
    <property type="project" value="TreeGrafter"/>
</dbReference>
<keyword evidence="2" id="KW-1185">Reference proteome</keyword>
<name>A0AAQ5YEW2_AMPOC</name>
<evidence type="ECO:0008006" key="3">
    <source>
        <dbReference type="Google" id="ProtNLM"/>
    </source>
</evidence>
<dbReference type="GO" id="GO:0048255">
    <property type="term" value="P:mRNA stabilization"/>
    <property type="evidence" value="ECO:0007669"/>
    <property type="project" value="TreeGrafter"/>
</dbReference>
<dbReference type="GeneID" id="111576413"/>
<organism evidence="1 2">
    <name type="scientific">Amphiprion ocellaris</name>
    <name type="common">Clown anemonefish</name>
    <dbReference type="NCBI Taxonomy" id="80972"/>
    <lineage>
        <taxon>Eukaryota</taxon>
        <taxon>Metazoa</taxon>
        <taxon>Chordata</taxon>
        <taxon>Craniata</taxon>
        <taxon>Vertebrata</taxon>
        <taxon>Euteleostomi</taxon>
        <taxon>Actinopterygii</taxon>
        <taxon>Neopterygii</taxon>
        <taxon>Teleostei</taxon>
        <taxon>Neoteleostei</taxon>
        <taxon>Acanthomorphata</taxon>
        <taxon>Ovalentaria</taxon>
        <taxon>Pomacentridae</taxon>
        <taxon>Amphiprion</taxon>
    </lineage>
</organism>
<dbReference type="GO" id="GO:0005634">
    <property type="term" value="C:nucleus"/>
    <property type="evidence" value="ECO:0007669"/>
    <property type="project" value="TreeGrafter"/>
</dbReference>